<sequence>MSKPNRHILIAAAVSAVSFGTALQSFPPPPGELPFGVYDPNGDFSDEQNVQVEHLFLPWEDLFLDSLAEADKYAKERNREVLVTIEPWTWTRDARNTPARLIHGIRDGAYDGNMAAICEVLNQFESKVTVRWAQEMDDDSGQFIWAQWQPETYIYAYKRMIDICREKAPDIHVMWSPLGYENLNKYYPGDDYVDIIGLSVFGLQPWEQIYKGGEMSFDDIFAPRYERVKDYGKPVMVAELGYSGDEAYVARWEQTVRQDKSAYPALTGVVYFNQQEVYPWPDGFGLPDWRVENRIRVDTAGN</sequence>
<dbReference type="PANTHER" id="PTHR40079">
    <property type="entry name" value="MANNAN ENDO-1,4-BETA-MANNOSIDASE E-RELATED"/>
    <property type="match status" value="1"/>
</dbReference>
<evidence type="ECO:0000313" key="7">
    <source>
        <dbReference type="Proteomes" id="UP000766629"/>
    </source>
</evidence>
<dbReference type="EMBL" id="JAHVJA010000002">
    <property type="protein sequence ID" value="MBY6139178.1"/>
    <property type="molecule type" value="Genomic_DNA"/>
</dbReference>
<dbReference type="PANTHER" id="PTHR40079:SF4">
    <property type="entry name" value="GH26 DOMAIN-CONTAINING PROTEIN-RELATED"/>
    <property type="match status" value="1"/>
</dbReference>
<dbReference type="Gene3D" id="3.20.20.80">
    <property type="entry name" value="Glycosidases"/>
    <property type="match status" value="1"/>
</dbReference>
<reference evidence="6 7" key="1">
    <citation type="submission" date="2021-06" db="EMBL/GenBank/DDBJ databases">
        <title>50 bacteria genomes isolated from Dapeng, Shenzhen, China.</title>
        <authorList>
            <person name="Zheng W."/>
            <person name="Yu S."/>
            <person name="Huang Y."/>
        </authorList>
    </citation>
    <scope>NUCLEOTIDE SEQUENCE [LARGE SCALE GENOMIC DNA]</scope>
    <source>
        <strain evidence="6 7">DP1N14-2</strain>
    </source>
</reference>
<keyword evidence="2 4" id="KW-0378">Hydrolase</keyword>
<feature type="domain" description="GH26" evidence="5">
    <location>
        <begin position="1"/>
        <end position="301"/>
    </location>
</feature>
<name>A0ABS7NDA9_9RHOB</name>
<organism evidence="6 7">
    <name type="scientific">Leisingera daeponensis</name>
    <dbReference type="NCBI Taxonomy" id="405746"/>
    <lineage>
        <taxon>Bacteria</taxon>
        <taxon>Pseudomonadati</taxon>
        <taxon>Pseudomonadota</taxon>
        <taxon>Alphaproteobacteria</taxon>
        <taxon>Rhodobacterales</taxon>
        <taxon>Roseobacteraceae</taxon>
        <taxon>Leisingera</taxon>
    </lineage>
</organism>
<accession>A0ABS7NDA9</accession>
<dbReference type="InterPro" id="IPR022790">
    <property type="entry name" value="GH26_dom"/>
</dbReference>
<comment type="caution">
    <text evidence="6">The sequence shown here is derived from an EMBL/GenBank/DDBJ whole genome shotgun (WGS) entry which is preliminary data.</text>
</comment>
<evidence type="ECO:0000313" key="6">
    <source>
        <dbReference type="EMBL" id="MBY6139178.1"/>
    </source>
</evidence>
<keyword evidence="3 4" id="KW-0326">Glycosidase</keyword>
<dbReference type="PROSITE" id="PS51764">
    <property type="entry name" value="GH26"/>
    <property type="match status" value="1"/>
</dbReference>
<dbReference type="SUPFAM" id="SSF51445">
    <property type="entry name" value="(Trans)glycosidases"/>
    <property type="match status" value="1"/>
</dbReference>
<feature type="active site" description="Proton donor" evidence="4">
    <location>
        <position position="135"/>
    </location>
</feature>
<keyword evidence="7" id="KW-1185">Reference proteome</keyword>
<comment type="similarity">
    <text evidence="1 4">Belongs to the glycosyl hydrolase 26 family.</text>
</comment>
<evidence type="ECO:0000256" key="1">
    <source>
        <dbReference type="ARBA" id="ARBA00007754"/>
    </source>
</evidence>
<dbReference type="Pfam" id="PF02156">
    <property type="entry name" value="Glyco_hydro_26"/>
    <property type="match status" value="1"/>
</dbReference>
<dbReference type="InterPro" id="IPR017853">
    <property type="entry name" value="GH"/>
</dbReference>
<dbReference type="Proteomes" id="UP000766629">
    <property type="component" value="Unassembled WGS sequence"/>
</dbReference>
<evidence type="ECO:0000259" key="5">
    <source>
        <dbReference type="PROSITE" id="PS51764"/>
    </source>
</evidence>
<evidence type="ECO:0000256" key="3">
    <source>
        <dbReference type="ARBA" id="ARBA00023295"/>
    </source>
</evidence>
<dbReference type="InterPro" id="IPR000805">
    <property type="entry name" value="Glyco_hydro_26"/>
</dbReference>
<feature type="active site" description="Nucleophile" evidence="4">
    <location>
        <position position="239"/>
    </location>
</feature>
<evidence type="ECO:0000256" key="4">
    <source>
        <dbReference type="PROSITE-ProRule" id="PRU01100"/>
    </source>
</evidence>
<gene>
    <name evidence="6" type="ORF">KUV26_06965</name>
</gene>
<dbReference type="RefSeq" id="WP_222507819.1">
    <property type="nucleotide sequence ID" value="NZ_JAHVJA010000002.1"/>
</dbReference>
<proteinExistence type="inferred from homology"/>
<protein>
    <submittedName>
        <fullName evidence="6">Beta-mannosidase</fullName>
    </submittedName>
</protein>
<evidence type="ECO:0000256" key="2">
    <source>
        <dbReference type="ARBA" id="ARBA00022801"/>
    </source>
</evidence>